<dbReference type="InterPro" id="IPR037171">
    <property type="entry name" value="NagB/RpiA_transferase-like"/>
</dbReference>
<keyword evidence="2" id="KW-0678">Repressor</keyword>
<organism evidence="8 9">
    <name type="scientific">Clostridium acetobutylicum (strain ATCC 824 / DSM 792 / JCM 1419 / IAM 19013 / LMG 5710 / NBRC 13948 / NRRL B-527 / VKM B-1787 / 2291 / W)</name>
    <dbReference type="NCBI Taxonomy" id="272562"/>
    <lineage>
        <taxon>Bacteria</taxon>
        <taxon>Bacillati</taxon>
        <taxon>Bacillota</taxon>
        <taxon>Clostridia</taxon>
        <taxon>Eubacteriales</taxon>
        <taxon>Clostridiaceae</taxon>
        <taxon>Clostridium</taxon>
    </lineage>
</organism>
<dbReference type="PANTHER" id="PTHR30363">
    <property type="entry name" value="HTH-TYPE TRANSCRIPTIONAL REGULATOR SRLR-RELATED"/>
    <property type="match status" value="1"/>
</dbReference>
<dbReference type="GO" id="GO:0003677">
    <property type="term" value="F:DNA binding"/>
    <property type="evidence" value="ECO:0007669"/>
    <property type="project" value="UniProtKB-KW"/>
</dbReference>
<dbReference type="HOGENOM" id="CLU_060699_0_1_9"/>
<dbReference type="PROSITE" id="PS00894">
    <property type="entry name" value="HTH_DEOR_1"/>
    <property type="match status" value="1"/>
</dbReference>
<dbReference type="EMBL" id="AE001437">
    <property type="protein sequence ID" value="AAK79398.1"/>
    <property type="molecule type" value="Genomic_DNA"/>
</dbReference>
<evidence type="ECO:0000259" key="7">
    <source>
        <dbReference type="PROSITE" id="PS51000"/>
    </source>
</evidence>
<keyword evidence="5" id="KW-0804">Transcription</keyword>
<gene>
    <name evidence="8" type="ordered locus">CA_C1430</name>
</gene>
<dbReference type="InterPro" id="IPR014036">
    <property type="entry name" value="DeoR-like_C"/>
</dbReference>
<comment type="function">
    <text evidence="6">Repressor of the lactose catabolism operon. Galactose-6-phosphate is the inducer.</text>
</comment>
<evidence type="ECO:0000313" key="9">
    <source>
        <dbReference type="Proteomes" id="UP000000814"/>
    </source>
</evidence>
<sequence length="246" mass="27250">MNLRQNKIFNIIVKSPKITVKELSKLLSVSEVTIRKDLSSLEEERLIKRIHGAAEISSDSIESKILSKYEEKLRIAKEGIKFVDNGDTILIEAGSTNALLAKQISEARNVHIITNSLYIAENLKLKENVKITLIGGELQKEGDALVGPVAKACLNEVIVDKAFIGMDGFSKELGFCCSDFFRAEIAKEMCSKANKVIVLGEASKFENVGVTLTAKFNEVYTVITDTKISKENMNILKENKVRTLVV</sequence>
<name>Q97J56_CLOAB</name>
<keyword evidence="9" id="KW-1185">Reference proteome</keyword>
<dbReference type="PROSITE" id="PS51000">
    <property type="entry name" value="HTH_DEOR_2"/>
    <property type="match status" value="1"/>
</dbReference>
<dbReference type="SUPFAM" id="SSF46785">
    <property type="entry name" value="Winged helix' DNA-binding domain"/>
    <property type="match status" value="1"/>
</dbReference>
<dbReference type="InterPro" id="IPR001034">
    <property type="entry name" value="DeoR_HTH"/>
</dbReference>
<evidence type="ECO:0000256" key="5">
    <source>
        <dbReference type="ARBA" id="ARBA00023163"/>
    </source>
</evidence>
<accession>Q97J56</accession>
<dbReference type="PANTHER" id="PTHR30363:SF4">
    <property type="entry name" value="GLYCEROL-3-PHOSPHATE REGULON REPRESSOR"/>
    <property type="match status" value="1"/>
</dbReference>
<dbReference type="KEGG" id="cac:CA_C1430"/>
<dbReference type="eggNOG" id="COG1349">
    <property type="taxonomic scope" value="Bacteria"/>
</dbReference>
<dbReference type="PRINTS" id="PR00037">
    <property type="entry name" value="HTHLACR"/>
</dbReference>
<evidence type="ECO:0000256" key="6">
    <source>
        <dbReference type="ARBA" id="ARBA00024937"/>
    </source>
</evidence>
<dbReference type="InterPro" id="IPR036390">
    <property type="entry name" value="WH_DNA-bd_sf"/>
</dbReference>
<evidence type="ECO:0000256" key="1">
    <source>
        <dbReference type="ARBA" id="ARBA00021390"/>
    </source>
</evidence>
<dbReference type="PIR" id="C97076">
    <property type="entry name" value="C97076"/>
</dbReference>
<evidence type="ECO:0000313" key="8">
    <source>
        <dbReference type="EMBL" id="AAK79398.1"/>
    </source>
</evidence>
<dbReference type="STRING" id="272562.CA_C1430"/>
<dbReference type="OrthoDB" id="9797223at2"/>
<feature type="domain" description="HTH deoR-type" evidence="7">
    <location>
        <begin position="1"/>
        <end position="56"/>
    </location>
</feature>
<dbReference type="InterPro" id="IPR018356">
    <property type="entry name" value="Tscrpt_reg_HTH_DeoR_CS"/>
</dbReference>
<dbReference type="InterPro" id="IPR050313">
    <property type="entry name" value="Carb_Metab_HTH_regulators"/>
</dbReference>
<dbReference type="PATRIC" id="fig|272562.8.peg.1635"/>
<dbReference type="Pfam" id="PF08220">
    <property type="entry name" value="HTH_DeoR"/>
    <property type="match status" value="1"/>
</dbReference>
<dbReference type="RefSeq" id="WP_010964739.1">
    <property type="nucleotide sequence ID" value="NC_003030.1"/>
</dbReference>
<dbReference type="AlphaFoldDB" id="Q97J56"/>
<dbReference type="SMART" id="SM00420">
    <property type="entry name" value="HTH_DEOR"/>
    <property type="match status" value="1"/>
</dbReference>
<dbReference type="InterPro" id="IPR036388">
    <property type="entry name" value="WH-like_DNA-bd_sf"/>
</dbReference>
<dbReference type="GO" id="GO:0003700">
    <property type="term" value="F:DNA-binding transcription factor activity"/>
    <property type="evidence" value="ECO:0007669"/>
    <property type="project" value="InterPro"/>
</dbReference>
<keyword evidence="4" id="KW-0238">DNA-binding</keyword>
<dbReference type="SMART" id="SM01134">
    <property type="entry name" value="DeoRC"/>
    <property type="match status" value="1"/>
</dbReference>
<keyword evidence="3" id="KW-0805">Transcription regulation</keyword>
<reference evidence="8 9" key="1">
    <citation type="journal article" date="2001" name="J. Bacteriol.">
        <title>Genome sequence and comparative analysis of the solvent-producing bacterium Clostridium acetobutylicum.</title>
        <authorList>
            <person name="Nolling J."/>
            <person name="Breton G."/>
            <person name="Omelchenko M.V."/>
            <person name="Makarova K.S."/>
            <person name="Zeng Q."/>
            <person name="Gibson R."/>
            <person name="Lee H.M."/>
            <person name="Dubois J."/>
            <person name="Qiu D."/>
            <person name="Hitti J."/>
            <person name="Wolf Y.I."/>
            <person name="Tatusov R.L."/>
            <person name="Sabathe F."/>
            <person name="Doucette-Stamm L."/>
            <person name="Soucaille P."/>
            <person name="Daly M.J."/>
            <person name="Bennett G.N."/>
            <person name="Koonin E.V."/>
            <person name="Smith D.R."/>
        </authorList>
    </citation>
    <scope>NUCLEOTIDE SEQUENCE [LARGE SCALE GENOMIC DNA]</scope>
    <source>
        <strain evidence="9">ATCC 824 / DSM 792 / JCM 1419 / LMG 5710 / VKM B-1787</strain>
    </source>
</reference>
<dbReference type="Gene3D" id="3.40.50.1360">
    <property type="match status" value="1"/>
</dbReference>
<dbReference type="Pfam" id="PF00455">
    <property type="entry name" value="DeoRC"/>
    <property type="match status" value="1"/>
</dbReference>
<dbReference type="Gene3D" id="1.10.10.10">
    <property type="entry name" value="Winged helix-like DNA-binding domain superfamily/Winged helix DNA-binding domain"/>
    <property type="match status" value="1"/>
</dbReference>
<proteinExistence type="predicted"/>
<dbReference type="SUPFAM" id="SSF100950">
    <property type="entry name" value="NagB/RpiA/CoA transferase-like"/>
    <property type="match status" value="1"/>
</dbReference>
<evidence type="ECO:0000256" key="2">
    <source>
        <dbReference type="ARBA" id="ARBA00022491"/>
    </source>
</evidence>
<dbReference type="GeneID" id="44997936"/>
<protein>
    <recommendedName>
        <fullName evidence="1">Lactose phosphotransferase system repressor</fullName>
    </recommendedName>
</protein>
<evidence type="ECO:0000256" key="4">
    <source>
        <dbReference type="ARBA" id="ARBA00023125"/>
    </source>
</evidence>
<dbReference type="Proteomes" id="UP000000814">
    <property type="component" value="Chromosome"/>
</dbReference>
<evidence type="ECO:0000256" key="3">
    <source>
        <dbReference type="ARBA" id="ARBA00023015"/>
    </source>
</evidence>